<dbReference type="InterPro" id="IPR000823">
    <property type="entry name" value="Peroxidase_pln"/>
</dbReference>
<keyword evidence="17" id="KW-1185">Reference proteome</keyword>
<protein>
    <recommendedName>
        <fullName evidence="2 14">Peroxidase</fullName>
        <ecNumber evidence="2 14">1.11.1.7</ecNumber>
    </recommendedName>
</protein>
<keyword evidence="7 12" id="KW-0106">Calcium</keyword>
<dbReference type="Gene3D" id="1.10.420.10">
    <property type="entry name" value="Peroxidase, domain 2"/>
    <property type="match status" value="1"/>
</dbReference>
<dbReference type="PROSITE" id="PS00436">
    <property type="entry name" value="PEROXIDASE_2"/>
    <property type="match status" value="1"/>
</dbReference>
<dbReference type="Gene3D" id="3.50.30.30">
    <property type="match status" value="1"/>
</dbReference>
<evidence type="ECO:0000256" key="6">
    <source>
        <dbReference type="ARBA" id="ARBA00022723"/>
    </source>
</evidence>
<feature type="binding site" evidence="12">
    <location>
        <position position="343"/>
    </location>
    <ligand>
        <name>Ca(2+)</name>
        <dbReference type="ChEBI" id="CHEBI:29108"/>
        <label>2</label>
    </ligand>
</feature>
<dbReference type="PANTHER" id="PTHR31235">
    <property type="entry name" value="PEROXIDASE 25-RELATED"/>
    <property type="match status" value="1"/>
</dbReference>
<evidence type="ECO:0000256" key="10">
    <source>
        <dbReference type="ARBA" id="ARBA00023180"/>
    </source>
</evidence>
<evidence type="ECO:0000256" key="8">
    <source>
        <dbReference type="ARBA" id="ARBA00023002"/>
    </source>
</evidence>
<keyword evidence="5 14" id="KW-0349">Heme</keyword>
<dbReference type="Pfam" id="PF00141">
    <property type="entry name" value="peroxidase"/>
    <property type="match status" value="2"/>
</dbReference>
<dbReference type="InterPro" id="IPR019794">
    <property type="entry name" value="Peroxidases_AS"/>
</dbReference>
<dbReference type="Proteomes" id="UP000824120">
    <property type="component" value="Chromosome 5"/>
</dbReference>
<evidence type="ECO:0000256" key="7">
    <source>
        <dbReference type="ARBA" id="ARBA00022837"/>
    </source>
</evidence>
<feature type="disulfide bond" evidence="13">
    <location>
        <begin position="349"/>
        <end position="377"/>
    </location>
</feature>
<feature type="binding site" evidence="11">
    <location>
        <position position="314"/>
    </location>
    <ligand>
        <name>substrate</name>
    </ligand>
</feature>
<comment type="caution">
    <text evidence="16">The sequence shown here is derived from an EMBL/GenBank/DDBJ whole genome shotgun (WGS) entry which is preliminary data.</text>
</comment>
<evidence type="ECO:0000256" key="2">
    <source>
        <dbReference type="ARBA" id="ARBA00012313"/>
    </source>
</evidence>
<comment type="catalytic activity">
    <reaction evidence="1 14">
        <text>2 a phenolic donor + H2O2 = 2 a phenolic radical donor + 2 H2O</text>
        <dbReference type="Rhea" id="RHEA:56136"/>
        <dbReference type="ChEBI" id="CHEBI:15377"/>
        <dbReference type="ChEBI" id="CHEBI:16240"/>
        <dbReference type="ChEBI" id="CHEBI:139520"/>
        <dbReference type="ChEBI" id="CHEBI:139521"/>
        <dbReference type="EC" id="1.11.1.7"/>
    </reaction>
</comment>
<evidence type="ECO:0000313" key="17">
    <source>
        <dbReference type="Proteomes" id="UP000824120"/>
    </source>
</evidence>
<feature type="domain" description="Plant heme peroxidase family profile" evidence="15">
    <location>
        <begin position="26"/>
        <end position="398"/>
    </location>
</feature>
<comment type="subcellular location">
    <subcellularLocation>
        <location evidence="14">Secreted</location>
    </subcellularLocation>
</comment>
<dbReference type="EC" id="1.11.1.7" evidence="2 14"/>
<dbReference type="GO" id="GO:0032259">
    <property type="term" value="P:methylation"/>
    <property type="evidence" value="ECO:0007669"/>
    <property type="project" value="UniProtKB-KW"/>
</dbReference>
<feature type="binding site" evidence="12">
    <location>
        <position position="397"/>
    </location>
    <ligand>
        <name>Ca(2+)</name>
        <dbReference type="ChEBI" id="CHEBI:29108"/>
        <label>2</label>
    </ligand>
</feature>
<evidence type="ECO:0000256" key="9">
    <source>
        <dbReference type="ARBA" id="ARBA00023004"/>
    </source>
</evidence>
<keyword evidence="9 14" id="KW-0408">Iron</keyword>
<sequence>MSKCGNNCERDNKAVQFYCSYFGCPLLRMHFHDCFVRGCDGSVLLNSTKGNKAEKDEIPNQSLRGFQVIDAAKSALEKECPGIVSLHQKVVRTHIITSPFSSTANVDTARGATIDTAIGATVFTIIGASVFSQILCLIISSSAFDKCTQATSVGAVGIVILNSAFFGNEMYAEPYLCPATHISYSDGLQVSSYVNSTRNVPYDWINKQKSNQHCLVKEGEKFIFPGGGTMFPNGVGKYVMSSCGWFCWSFEDTPSNLESCSLVIDSYSLLEEGFVDRGINEVEFLMINGPTWPVPLGRRDGRVSILLEASKNLPTPFNNFTTLKFGALGLNFKDLVVLSGGNTIGMSHCFSFSSRLYNFSGKGDMDQNYINHLKIKCKSGDVTTIVEMDPVNFKSFDTDCDTMVSK</sequence>
<dbReference type="GO" id="GO:0008168">
    <property type="term" value="F:methyltransferase activity"/>
    <property type="evidence" value="ECO:0007669"/>
    <property type="project" value="UniProtKB-KW"/>
</dbReference>
<comment type="similarity">
    <text evidence="14">Belongs to the peroxidase family. Classical plant (class III) peroxidase subfamily.</text>
</comment>
<dbReference type="GO" id="GO:0046872">
    <property type="term" value="F:metal ion binding"/>
    <property type="evidence" value="ECO:0007669"/>
    <property type="project" value="UniProtKB-UniRule"/>
</dbReference>
<dbReference type="InterPro" id="IPR002016">
    <property type="entry name" value="Haem_peroxidase"/>
</dbReference>
<evidence type="ECO:0000256" key="3">
    <source>
        <dbReference type="ARBA" id="ARBA00022559"/>
    </source>
</evidence>
<evidence type="ECO:0000313" key="16">
    <source>
        <dbReference type="EMBL" id="KAG5605757.1"/>
    </source>
</evidence>
<dbReference type="GO" id="GO:0020037">
    <property type="term" value="F:heme binding"/>
    <property type="evidence" value="ECO:0007669"/>
    <property type="project" value="UniProtKB-UniRule"/>
</dbReference>
<evidence type="ECO:0000259" key="15">
    <source>
        <dbReference type="PROSITE" id="PS50873"/>
    </source>
</evidence>
<comment type="cofactor">
    <cofactor evidence="14">
        <name>heme b</name>
        <dbReference type="ChEBI" id="CHEBI:60344"/>
    </cofactor>
    <text evidence="14">Binds 1 heme b (iron(II)-protoporphyrin IX) group per subunit.</text>
</comment>
<keyword evidence="10" id="KW-0325">Glycoprotein</keyword>
<comment type="function">
    <text evidence="14">Removal of H(2)O(2), oxidation of toxic reductants, biosynthesis and degradation of lignin, suberization, auxin catabolism, response to environmental stresses such as wounding, pathogen attack and oxidative stress.</text>
</comment>
<dbReference type="GO" id="GO:0140825">
    <property type="term" value="F:lactoperoxidase activity"/>
    <property type="evidence" value="ECO:0007669"/>
    <property type="project" value="UniProtKB-EC"/>
</dbReference>
<dbReference type="OrthoDB" id="2113341at2759"/>
<keyword evidence="4" id="KW-0808">Transferase</keyword>
<evidence type="ECO:0000256" key="4">
    <source>
        <dbReference type="ARBA" id="ARBA00022603"/>
    </source>
</evidence>
<keyword evidence="6 12" id="KW-0479">Metal-binding</keyword>
<keyword evidence="3 14" id="KW-0575">Peroxidase</keyword>
<dbReference type="AlphaFoldDB" id="A0A9J5Z0S9"/>
<name>A0A9J5Z0S9_SOLCO</name>
<feature type="binding site" evidence="12">
    <location>
        <position position="389"/>
    </location>
    <ligand>
        <name>Ca(2+)</name>
        <dbReference type="ChEBI" id="CHEBI:29108"/>
        <label>2</label>
    </ligand>
</feature>
<keyword evidence="8 14" id="KW-0560">Oxidoreductase</keyword>
<dbReference type="Gene3D" id="1.10.520.10">
    <property type="match status" value="2"/>
</dbReference>
<dbReference type="InterPro" id="IPR004159">
    <property type="entry name" value="Put_SAM_MeTrfase"/>
</dbReference>
<evidence type="ECO:0000256" key="12">
    <source>
        <dbReference type="PIRSR" id="PIRSR600823-3"/>
    </source>
</evidence>
<evidence type="ECO:0000256" key="5">
    <source>
        <dbReference type="ARBA" id="ARBA00022617"/>
    </source>
</evidence>
<accession>A0A9J5Z0S9</accession>
<gene>
    <name evidence="16" type="ORF">H5410_027249</name>
</gene>
<dbReference type="GO" id="GO:0006979">
    <property type="term" value="P:response to oxidative stress"/>
    <property type="evidence" value="ECO:0007669"/>
    <property type="project" value="UniProtKB-UniRule"/>
</dbReference>
<dbReference type="SUPFAM" id="SSF48113">
    <property type="entry name" value="Heme-dependent peroxidases"/>
    <property type="match status" value="2"/>
</dbReference>
<dbReference type="EMBL" id="JACXVP010000005">
    <property type="protein sequence ID" value="KAG5605757.1"/>
    <property type="molecule type" value="Genomic_DNA"/>
</dbReference>
<keyword evidence="14" id="KW-0964">Secreted</keyword>
<reference evidence="16 17" key="1">
    <citation type="submission" date="2020-09" db="EMBL/GenBank/DDBJ databases">
        <title>De no assembly of potato wild relative species, Solanum commersonii.</title>
        <authorList>
            <person name="Cho K."/>
        </authorList>
    </citation>
    <scope>NUCLEOTIDE SEQUENCE [LARGE SCALE GENOMIC DNA]</scope>
    <source>
        <strain evidence="16">LZ3.2</strain>
        <tissue evidence="16">Leaf</tissue>
    </source>
</reference>
<organism evidence="16 17">
    <name type="scientific">Solanum commersonii</name>
    <name type="common">Commerson's wild potato</name>
    <name type="synonym">Commerson's nightshade</name>
    <dbReference type="NCBI Taxonomy" id="4109"/>
    <lineage>
        <taxon>Eukaryota</taxon>
        <taxon>Viridiplantae</taxon>
        <taxon>Streptophyta</taxon>
        <taxon>Embryophyta</taxon>
        <taxon>Tracheophyta</taxon>
        <taxon>Spermatophyta</taxon>
        <taxon>Magnoliopsida</taxon>
        <taxon>eudicotyledons</taxon>
        <taxon>Gunneridae</taxon>
        <taxon>Pentapetalae</taxon>
        <taxon>asterids</taxon>
        <taxon>lamiids</taxon>
        <taxon>Solanales</taxon>
        <taxon>Solanaceae</taxon>
        <taxon>Solanoideae</taxon>
        <taxon>Solaneae</taxon>
        <taxon>Solanum</taxon>
    </lineage>
</organism>
<keyword evidence="4" id="KW-0489">Methyltransferase</keyword>
<evidence type="ECO:0000256" key="14">
    <source>
        <dbReference type="RuleBase" id="RU362060"/>
    </source>
</evidence>
<keyword evidence="14" id="KW-0376">Hydrogen peroxide</keyword>
<dbReference type="GO" id="GO:0042744">
    <property type="term" value="P:hydrogen peroxide catabolic process"/>
    <property type="evidence" value="ECO:0007669"/>
    <property type="project" value="UniProtKB-KW"/>
</dbReference>
<dbReference type="PRINTS" id="PR00461">
    <property type="entry name" value="PLPEROXIDASE"/>
</dbReference>
<dbReference type="GO" id="GO:0005576">
    <property type="term" value="C:extracellular region"/>
    <property type="evidence" value="ECO:0007669"/>
    <property type="project" value="UniProtKB-SubCell"/>
</dbReference>
<dbReference type="InterPro" id="IPR010255">
    <property type="entry name" value="Haem_peroxidase_sf"/>
</dbReference>
<evidence type="ECO:0000256" key="13">
    <source>
        <dbReference type="PIRSR" id="PIRSR600823-5"/>
    </source>
</evidence>
<comment type="cofactor">
    <cofactor evidence="12 14">
        <name>Ca(2+)</name>
        <dbReference type="ChEBI" id="CHEBI:29108"/>
    </cofactor>
    <text evidence="12 14">Binds 2 calcium ions per subunit.</text>
</comment>
<evidence type="ECO:0000256" key="1">
    <source>
        <dbReference type="ARBA" id="ARBA00000189"/>
    </source>
</evidence>
<dbReference type="PROSITE" id="PS50873">
    <property type="entry name" value="PEROXIDASE_4"/>
    <property type="match status" value="1"/>
</dbReference>
<proteinExistence type="inferred from homology"/>
<keyword evidence="13" id="KW-1015">Disulfide bond</keyword>
<evidence type="ECO:0000256" key="11">
    <source>
        <dbReference type="PIRSR" id="PIRSR600823-2"/>
    </source>
</evidence>
<dbReference type="Pfam" id="PF03141">
    <property type="entry name" value="Methyltransf_29"/>
    <property type="match status" value="1"/>
</dbReference>